<gene>
    <name evidence="2" type="ORF">G4P62_001602</name>
</gene>
<organism evidence="2 3">
    <name type="scientific">Nothobranchius furzeri</name>
    <name type="common">Turquoise killifish</name>
    <dbReference type="NCBI Taxonomy" id="105023"/>
    <lineage>
        <taxon>Eukaryota</taxon>
        <taxon>Metazoa</taxon>
        <taxon>Chordata</taxon>
        <taxon>Craniata</taxon>
        <taxon>Vertebrata</taxon>
        <taxon>Euteleostomi</taxon>
        <taxon>Actinopterygii</taxon>
        <taxon>Neopterygii</taxon>
        <taxon>Teleostei</taxon>
        <taxon>Neoteleostei</taxon>
        <taxon>Acanthomorphata</taxon>
        <taxon>Ovalentaria</taxon>
        <taxon>Atherinomorphae</taxon>
        <taxon>Cyprinodontiformes</taxon>
        <taxon>Nothobranchiidae</taxon>
        <taxon>Nothobranchius</taxon>
    </lineage>
</organism>
<name>A0A9D2YB24_NOTFU</name>
<accession>A0A9D2YB24</accession>
<reference evidence="2" key="1">
    <citation type="submission" date="2020-03" db="EMBL/GenBank/DDBJ databases">
        <title>Intra-Species Differences in Population Size shape Life History and Genome Evolution.</title>
        <authorList>
            <person name="Willemsen D."/>
            <person name="Cui R."/>
            <person name="Valenzano D.R."/>
        </authorList>
    </citation>
    <scope>NUCLEOTIDE SEQUENCE</scope>
    <source>
        <strain evidence="2">GRZ</strain>
        <tissue evidence="2">Whole</tissue>
    </source>
</reference>
<evidence type="ECO:0000313" key="3">
    <source>
        <dbReference type="Proteomes" id="UP000822369"/>
    </source>
</evidence>
<proteinExistence type="predicted"/>
<dbReference type="EMBL" id="JAAVVJ010000008">
    <property type="protein sequence ID" value="KAF7216528.1"/>
    <property type="molecule type" value="Genomic_DNA"/>
</dbReference>
<dbReference type="Proteomes" id="UP000822369">
    <property type="component" value="Chromosome 8"/>
</dbReference>
<feature type="chain" id="PRO_5039512482" evidence="1">
    <location>
        <begin position="17"/>
        <end position="232"/>
    </location>
</feature>
<comment type="caution">
    <text evidence="2">The sequence shown here is derived from an EMBL/GenBank/DDBJ whole genome shotgun (WGS) entry which is preliminary data.</text>
</comment>
<feature type="signal peptide" evidence="1">
    <location>
        <begin position="1"/>
        <end position="16"/>
    </location>
</feature>
<dbReference type="AlphaFoldDB" id="A0A9D2YB24"/>
<keyword evidence="1" id="KW-0732">Signal</keyword>
<protein>
    <submittedName>
        <fullName evidence="2">LOC107393616-like protein</fullName>
    </submittedName>
</protein>
<sequence length="232" mass="26012">MGNLVLLHSILSGTSATRKDRGAYSPGVQERLHQDAVHHYSESARQESIKVPPVRQVACLDPRRMYSDPDWCQKHVTNLVQRFLQNQQLSGGVSAGDVIVQQFTEVLSAGARSETFLSYRPTECRLDVFLNGVLSQCYQELSEFSKKLLLLSHGQAVERGFSVNKEVETYNMQEDTMIAQRLVCDCVTVSGGVFNVPMSKELLASAASARSRHRVHLDEQKRKKITDCEAQK</sequence>
<evidence type="ECO:0000313" key="2">
    <source>
        <dbReference type="EMBL" id="KAF7216528.1"/>
    </source>
</evidence>
<evidence type="ECO:0000256" key="1">
    <source>
        <dbReference type="SAM" id="SignalP"/>
    </source>
</evidence>